<gene>
    <name evidence="8" type="ORF">PACLA_8A070596</name>
</gene>
<dbReference type="InterPro" id="IPR018629">
    <property type="entry name" value="XK-rel"/>
</dbReference>
<dbReference type="GO" id="GO:0005886">
    <property type="term" value="C:plasma membrane"/>
    <property type="evidence" value="ECO:0007669"/>
    <property type="project" value="UniProtKB-SubCell"/>
</dbReference>
<dbReference type="AlphaFoldDB" id="A0A6S7HT02"/>
<evidence type="ECO:0000256" key="2">
    <source>
        <dbReference type="ARBA" id="ARBA00008789"/>
    </source>
</evidence>
<dbReference type="PANTHER" id="PTHR16024">
    <property type="entry name" value="XK-RELATED PROTEIN"/>
    <property type="match status" value="1"/>
</dbReference>
<evidence type="ECO:0000256" key="6">
    <source>
        <dbReference type="ARBA" id="ARBA00023136"/>
    </source>
</evidence>
<comment type="caution">
    <text evidence="8">The sequence shown here is derived from an EMBL/GenBank/DDBJ whole genome shotgun (WGS) entry which is preliminary data.</text>
</comment>
<feature type="transmembrane region" description="Helical" evidence="7">
    <location>
        <begin position="354"/>
        <end position="376"/>
    </location>
</feature>
<dbReference type="InterPro" id="IPR050895">
    <property type="entry name" value="XK-related_scramblase"/>
</dbReference>
<reference evidence="8" key="1">
    <citation type="submission" date="2020-04" db="EMBL/GenBank/DDBJ databases">
        <authorList>
            <person name="Alioto T."/>
            <person name="Alioto T."/>
            <person name="Gomez Garrido J."/>
        </authorList>
    </citation>
    <scope>NUCLEOTIDE SEQUENCE</scope>
    <source>
        <strain evidence="8">A484AB</strain>
    </source>
</reference>
<feature type="transmembrane region" description="Helical" evidence="7">
    <location>
        <begin position="37"/>
        <end position="60"/>
    </location>
</feature>
<dbReference type="EMBL" id="CACRXK020006386">
    <property type="protein sequence ID" value="CAB4009245.1"/>
    <property type="molecule type" value="Genomic_DNA"/>
</dbReference>
<keyword evidence="6 7" id="KW-0472">Membrane</keyword>
<sequence length="404" mass="46969">MRGKDELPFLILGVLLYTGDVISDSFVAYQYYKRDQWWWFGLTLTFVIVPFVVINIAALIQTKIFSSDENDPPREGRCLNLMCRSLFYFGLPIIFRYLEEYWQWKSAYCENLPCSRENCEDSDCESCKSHHKQKRKLAKSAYKLAWLRHIETVTESIPQWCLQVYIMLRQWYFPWYTLVSIVVSLLSSAWSITALEKARHKKNAPNELKCISKVVLWNAMCYGWQMFALTSRLSAIVFCAYVLRFYVVVFIAAHFLIATLYHDLWFGNGFGCLDLGWFLVIHYCLFFHVSESLLCKFHKQDNSENQHNFQDVARLRSGTLKINISLAFRNILMLIISVMVSEPDMPHIDEIKRIVIPSVPIVGLFGVLFCIGYFICDSISRAQVSPTDAIPEPNPAVQVENRDV</sequence>
<keyword evidence="5 7" id="KW-1133">Transmembrane helix</keyword>
<feature type="transmembrane region" description="Helical" evidence="7">
    <location>
        <begin position="264"/>
        <end position="289"/>
    </location>
</feature>
<dbReference type="Proteomes" id="UP001152795">
    <property type="component" value="Unassembled WGS sequence"/>
</dbReference>
<name>A0A6S7HT02_PARCT</name>
<feature type="transmembrane region" description="Helical" evidence="7">
    <location>
        <begin position="324"/>
        <end position="342"/>
    </location>
</feature>
<organism evidence="8 9">
    <name type="scientific">Paramuricea clavata</name>
    <name type="common">Red gorgonian</name>
    <name type="synonym">Violescent sea-whip</name>
    <dbReference type="NCBI Taxonomy" id="317549"/>
    <lineage>
        <taxon>Eukaryota</taxon>
        <taxon>Metazoa</taxon>
        <taxon>Cnidaria</taxon>
        <taxon>Anthozoa</taxon>
        <taxon>Octocorallia</taxon>
        <taxon>Malacalcyonacea</taxon>
        <taxon>Plexauridae</taxon>
        <taxon>Paramuricea</taxon>
    </lineage>
</organism>
<evidence type="ECO:0000256" key="1">
    <source>
        <dbReference type="ARBA" id="ARBA00004651"/>
    </source>
</evidence>
<comment type="subcellular location">
    <subcellularLocation>
        <location evidence="1">Cell membrane</location>
        <topology evidence="1">Multi-pass membrane protein</topology>
    </subcellularLocation>
    <subcellularLocation>
        <location evidence="7">Membrane</location>
        <topology evidence="7">Multi-pass membrane protein</topology>
    </subcellularLocation>
</comment>
<dbReference type="OrthoDB" id="5955564at2759"/>
<proteinExistence type="inferred from homology"/>
<accession>A0A6S7HT02</accession>
<keyword evidence="4 7" id="KW-0812">Transmembrane</keyword>
<dbReference type="PANTHER" id="PTHR16024:SF6">
    <property type="entry name" value="XK-RELATED PROTEIN"/>
    <property type="match status" value="1"/>
</dbReference>
<evidence type="ECO:0000256" key="5">
    <source>
        <dbReference type="ARBA" id="ARBA00022989"/>
    </source>
</evidence>
<dbReference type="Pfam" id="PF09815">
    <property type="entry name" value="XK-related"/>
    <property type="match status" value="1"/>
</dbReference>
<evidence type="ECO:0000256" key="3">
    <source>
        <dbReference type="ARBA" id="ARBA00022475"/>
    </source>
</evidence>
<comment type="similarity">
    <text evidence="2 7">Belongs to the XK family.</text>
</comment>
<evidence type="ECO:0000313" key="9">
    <source>
        <dbReference type="Proteomes" id="UP001152795"/>
    </source>
</evidence>
<evidence type="ECO:0000313" key="8">
    <source>
        <dbReference type="EMBL" id="CAB4009245.1"/>
    </source>
</evidence>
<feature type="transmembrane region" description="Helical" evidence="7">
    <location>
        <begin position="235"/>
        <end position="258"/>
    </location>
</feature>
<keyword evidence="9" id="KW-1185">Reference proteome</keyword>
<protein>
    <recommendedName>
        <fullName evidence="7">XK-related protein</fullName>
    </recommendedName>
</protein>
<feature type="transmembrane region" description="Helical" evidence="7">
    <location>
        <begin position="7"/>
        <end position="31"/>
    </location>
</feature>
<evidence type="ECO:0000256" key="4">
    <source>
        <dbReference type="ARBA" id="ARBA00022692"/>
    </source>
</evidence>
<evidence type="ECO:0000256" key="7">
    <source>
        <dbReference type="RuleBase" id="RU910716"/>
    </source>
</evidence>
<feature type="transmembrane region" description="Helical" evidence="7">
    <location>
        <begin position="173"/>
        <end position="195"/>
    </location>
</feature>
<keyword evidence="3" id="KW-1003">Cell membrane</keyword>